<organism evidence="3 4">
    <name type="scientific">Cellulomonas persica</name>
    <dbReference type="NCBI Taxonomy" id="76861"/>
    <lineage>
        <taxon>Bacteria</taxon>
        <taxon>Bacillati</taxon>
        <taxon>Actinomycetota</taxon>
        <taxon>Actinomycetes</taxon>
        <taxon>Micrococcales</taxon>
        <taxon>Cellulomonadaceae</taxon>
        <taxon>Cellulomonas</taxon>
    </lineage>
</organism>
<keyword evidence="1" id="KW-0676">Redox-active center</keyword>
<evidence type="ECO:0000256" key="2">
    <source>
        <dbReference type="SAM" id="MobiDB-lite"/>
    </source>
</evidence>
<evidence type="ECO:0000313" key="3">
    <source>
        <dbReference type="EMBL" id="GEK18060.1"/>
    </source>
</evidence>
<evidence type="ECO:0000256" key="1">
    <source>
        <dbReference type="ARBA" id="ARBA00023284"/>
    </source>
</evidence>
<keyword evidence="4" id="KW-1185">Reference proteome</keyword>
<evidence type="ECO:0000313" key="4">
    <source>
        <dbReference type="Proteomes" id="UP000321386"/>
    </source>
</evidence>
<dbReference type="EMBL" id="BJUA01000007">
    <property type="protein sequence ID" value="GEK18060.1"/>
    <property type="molecule type" value="Genomic_DNA"/>
</dbReference>
<proteinExistence type="predicted"/>
<evidence type="ECO:0008006" key="5">
    <source>
        <dbReference type="Google" id="ProtNLM"/>
    </source>
</evidence>
<dbReference type="Proteomes" id="UP000321386">
    <property type="component" value="Unassembled WGS sequence"/>
</dbReference>
<dbReference type="Pfam" id="PF10262">
    <property type="entry name" value="Rdx"/>
    <property type="match status" value="1"/>
</dbReference>
<dbReference type="PANTHER" id="PTHR36417">
    <property type="entry name" value="SELENOPROTEIN DOMAIN PROTEIN (AFU_ORTHOLOGUE AFUA_1G05220)"/>
    <property type="match status" value="1"/>
</dbReference>
<dbReference type="Gene3D" id="3.40.30.10">
    <property type="entry name" value="Glutaredoxin"/>
    <property type="match status" value="1"/>
</dbReference>
<protein>
    <recommendedName>
        <fullName evidence="5">Selenoprotein W-related protein</fullName>
    </recommendedName>
</protein>
<gene>
    <name evidence="3" type="ORF">CPE01_17930</name>
</gene>
<dbReference type="InterPro" id="IPR011893">
    <property type="entry name" value="Selenoprotein_Rdx-typ"/>
</dbReference>
<feature type="region of interest" description="Disordered" evidence="2">
    <location>
        <begin position="57"/>
        <end position="93"/>
    </location>
</feature>
<dbReference type="AlphaFoldDB" id="A0A510UYA3"/>
<dbReference type="PANTHER" id="PTHR36417:SF2">
    <property type="entry name" value="SELENOPROTEIN DOMAIN PROTEIN (AFU_ORTHOLOGUE AFUA_1G05220)"/>
    <property type="match status" value="1"/>
</dbReference>
<reference evidence="3 4" key="1">
    <citation type="submission" date="2019-07" db="EMBL/GenBank/DDBJ databases">
        <title>Whole genome shotgun sequence of Cellulomonas persica NBRC 101101.</title>
        <authorList>
            <person name="Hosoyama A."/>
            <person name="Uohara A."/>
            <person name="Ohji S."/>
            <person name="Ichikawa N."/>
        </authorList>
    </citation>
    <scope>NUCLEOTIDE SEQUENCE [LARGE SCALE GENOMIC DNA]</scope>
    <source>
        <strain evidence="3 4">NBRC 101101</strain>
    </source>
</reference>
<sequence>MDEVALRPGTGGVFVVEAQASATDEHAAPAPVVLWDRSRDGGFPEITELKRRVRDVVAPGKPLGHSDAVASSPPATDTPGDTADEQVPAPTAD</sequence>
<dbReference type="SUPFAM" id="SSF52833">
    <property type="entry name" value="Thioredoxin-like"/>
    <property type="match status" value="1"/>
</dbReference>
<name>A0A510UYA3_9CELL</name>
<dbReference type="InterPro" id="IPR036249">
    <property type="entry name" value="Thioredoxin-like_sf"/>
</dbReference>
<comment type="caution">
    <text evidence="3">The sequence shown here is derived from an EMBL/GenBank/DDBJ whole genome shotgun (WGS) entry which is preliminary data.</text>
</comment>
<accession>A0A510UYA3</accession>